<dbReference type="InterPro" id="IPR019594">
    <property type="entry name" value="Glu/Gly-bd"/>
</dbReference>
<keyword evidence="3" id="KW-1003">Cell membrane</keyword>
<dbReference type="GO" id="GO:0038023">
    <property type="term" value="F:signaling receptor activity"/>
    <property type="evidence" value="ECO:0007669"/>
    <property type="project" value="InterPro"/>
</dbReference>
<evidence type="ECO:0000259" key="16">
    <source>
        <dbReference type="SMART" id="SM00918"/>
    </source>
</evidence>
<dbReference type="PRINTS" id="PR00177">
    <property type="entry name" value="NMDARECEPTOR"/>
</dbReference>
<keyword evidence="11" id="KW-0407">Ion channel</keyword>
<evidence type="ECO:0000256" key="4">
    <source>
        <dbReference type="ARBA" id="ARBA00022692"/>
    </source>
</evidence>
<reference evidence="17" key="3">
    <citation type="submission" date="2023-05" db="EMBL/GenBank/DDBJ databases">
        <authorList>
            <person name="Smith C.H."/>
        </authorList>
    </citation>
    <scope>NUCLEOTIDE SEQUENCE</scope>
    <source>
        <strain evidence="17">CHS0354</strain>
        <tissue evidence="17">Mantle</tissue>
    </source>
</reference>
<evidence type="ECO:0000256" key="6">
    <source>
        <dbReference type="ARBA" id="ARBA00023065"/>
    </source>
</evidence>
<evidence type="ECO:0000313" key="17">
    <source>
        <dbReference type="EMBL" id="KAK3594279.1"/>
    </source>
</evidence>
<keyword evidence="9" id="KW-0325">Glycoprotein</keyword>
<evidence type="ECO:0000256" key="9">
    <source>
        <dbReference type="ARBA" id="ARBA00023180"/>
    </source>
</evidence>
<dbReference type="SMART" id="SM00918">
    <property type="entry name" value="Lig_chan-Glu_bd"/>
    <property type="match status" value="1"/>
</dbReference>
<feature type="binding site" evidence="12">
    <location>
        <position position="84"/>
    </location>
    <ligand>
        <name>L-glutamate</name>
        <dbReference type="ChEBI" id="CHEBI:29985"/>
    </ligand>
</feature>
<evidence type="ECO:0000256" key="2">
    <source>
        <dbReference type="ARBA" id="ARBA00022448"/>
    </source>
</evidence>
<evidence type="ECO:0000256" key="7">
    <source>
        <dbReference type="ARBA" id="ARBA00023136"/>
    </source>
</evidence>
<dbReference type="Gene3D" id="3.40.190.10">
    <property type="entry name" value="Periplasmic binding protein-like II"/>
    <property type="match status" value="1"/>
</dbReference>
<evidence type="ECO:0000256" key="13">
    <source>
        <dbReference type="PIRSR" id="PIRSR601508-2"/>
    </source>
</evidence>
<feature type="transmembrane region" description="Helical" evidence="14">
    <location>
        <begin position="196"/>
        <end position="218"/>
    </location>
</feature>
<keyword evidence="8" id="KW-0675">Receptor</keyword>
<evidence type="ECO:0000256" key="3">
    <source>
        <dbReference type="ARBA" id="ARBA00022475"/>
    </source>
</evidence>
<evidence type="ECO:0000256" key="8">
    <source>
        <dbReference type="ARBA" id="ARBA00023170"/>
    </source>
</evidence>
<evidence type="ECO:0000256" key="5">
    <source>
        <dbReference type="ARBA" id="ARBA00022989"/>
    </source>
</evidence>
<dbReference type="PANTHER" id="PTHR18966">
    <property type="entry name" value="IONOTROPIC GLUTAMATE RECEPTOR"/>
    <property type="match status" value="1"/>
</dbReference>
<organism evidence="17 18">
    <name type="scientific">Potamilus streckersoni</name>
    <dbReference type="NCBI Taxonomy" id="2493646"/>
    <lineage>
        <taxon>Eukaryota</taxon>
        <taxon>Metazoa</taxon>
        <taxon>Spiralia</taxon>
        <taxon>Lophotrochozoa</taxon>
        <taxon>Mollusca</taxon>
        <taxon>Bivalvia</taxon>
        <taxon>Autobranchia</taxon>
        <taxon>Heteroconchia</taxon>
        <taxon>Palaeoheterodonta</taxon>
        <taxon>Unionida</taxon>
        <taxon>Unionoidea</taxon>
        <taxon>Unionidae</taxon>
        <taxon>Ambleminae</taxon>
        <taxon>Lampsilini</taxon>
        <taxon>Potamilus</taxon>
    </lineage>
</organism>
<comment type="subcellular location">
    <subcellularLocation>
        <location evidence="1">Cell membrane</location>
        <topology evidence="1">Multi-pass membrane protein</topology>
    </subcellularLocation>
</comment>
<feature type="site" description="Interaction with the cone snail toxin Con-ikot-ikot" evidence="13">
    <location>
        <position position="253"/>
    </location>
</feature>
<dbReference type="FunFam" id="1.10.287.70:FF:000105">
    <property type="entry name" value="Eye-enriched kainate receptor, isoform A"/>
    <property type="match status" value="1"/>
</dbReference>
<sequence length="274" mass="31216">EYPFVIDRKPKDGHPLLGNDRYEGYCIDLAEELSQRLNFTYTIQLVKDKNYGQIEHGAWNGIIAELLNYEADIAVAALTITEAREKVVDFTKPFMNTGISLMIKKPENEKPGFLSFMQPLSYKVWLCITMGFSGVSLILYMVGRLSPYEWQRQDSANEPSDSYSLKNTFWFSLGALMQQGPDMFPRSLSGRVLGSVWWFFTLIIVSSYTANLAAFLTFEKLTVPINSVDDLAGNKHNIKYGLQKGGTTETFFRVSQDIYIKPPEHLIFVAIWNT</sequence>
<dbReference type="Pfam" id="PF10613">
    <property type="entry name" value="Lig_chan-Glu_bd"/>
    <property type="match status" value="1"/>
</dbReference>
<dbReference type="InterPro" id="IPR015683">
    <property type="entry name" value="Ionotropic_Glu_rcpt"/>
</dbReference>
<evidence type="ECO:0000256" key="14">
    <source>
        <dbReference type="SAM" id="Phobius"/>
    </source>
</evidence>
<keyword evidence="5 14" id="KW-1133">Transmembrane helix</keyword>
<keyword evidence="2" id="KW-0813">Transport</keyword>
<dbReference type="Gene3D" id="1.10.287.70">
    <property type="match status" value="1"/>
</dbReference>
<keyword evidence="6" id="KW-0406">Ion transport</keyword>
<feature type="domain" description="Ionotropic glutamate receptor L-glutamate and glycine-binding" evidence="16">
    <location>
        <begin position="3"/>
        <end position="68"/>
    </location>
</feature>
<feature type="domain" description="Ionotropic glutamate receptor C-terminal" evidence="15">
    <location>
        <begin position="1"/>
        <end position="200"/>
    </location>
</feature>
<evidence type="ECO:0000256" key="11">
    <source>
        <dbReference type="ARBA" id="ARBA00023303"/>
    </source>
</evidence>
<gene>
    <name evidence="17" type="ORF">CHS0354_035178</name>
</gene>
<dbReference type="SUPFAM" id="SSF53850">
    <property type="entry name" value="Periplasmic binding protein-like II"/>
    <property type="match status" value="1"/>
</dbReference>
<comment type="caution">
    <text evidence="17">The sequence shown here is derived from an EMBL/GenBank/DDBJ whole genome shotgun (WGS) entry which is preliminary data.</text>
</comment>
<reference evidence="17" key="2">
    <citation type="journal article" date="2021" name="Genome Biol. Evol.">
        <title>Developing a high-quality reference genome for a parasitic bivalve with doubly uniparental inheritance (Bivalvia: Unionida).</title>
        <authorList>
            <person name="Smith C.H."/>
        </authorList>
    </citation>
    <scope>NUCLEOTIDE SEQUENCE</scope>
    <source>
        <strain evidence="17">CHS0354</strain>
        <tissue evidence="17">Mantle</tissue>
    </source>
</reference>
<evidence type="ECO:0008006" key="19">
    <source>
        <dbReference type="Google" id="ProtNLM"/>
    </source>
</evidence>
<feature type="binding site" evidence="12">
    <location>
        <position position="248"/>
    </location>
    <ligand>
        <name>L-glutamate</name>
        <dbReference type="ChEBI" id="CHEBI:29985"/>
    </ligand>
</feature>
<keyword evidence="4 14" id="KW-0812">Transmembrane</keyword>
<proteinExistence type="predicted"/>
<evidence type="ECO:0000256" key="1">
    <source>
        <dbReference type="ARBA" id="ARBA00004651"/>
    </source>
</evidence>
<reference evidence="17" key="1">
    <citation type="journal article" date="2021" name="Genome Biol. Evol.">
        <title>A High-Quality Reference Genome for a Parasitic Bivalve with Doubly Uniparental Inheritance (Bivalvia: Unionida).</title>
        <authorList>
            <person name="Smith C.H."/>
        </authorList>
    </citation>
    <scope>NUCLEOTIDE SEQUENCE</scope>
    <source>
        <strain evidence="17">CHS0354</strain>
    </source>
</reference>
<keyword evidence="18" id="KW-1185">Reference proteome</keyword>
<evidence type="ECO:0000259" key="15">
    <source>
        <dbReference type="SMART" id="SM00079"/>
    </source>
</evidence>
<feature type="site" description="Crucial to convey clamshell closure to channel opening" evidence="13">
    <location>
        <position position="225"/>
    </location>
</feature>
<dbReference type="InterPro" id="IPR001508">
    <property type="entry name" value="Iono_Glu_rcpt_met"/>
</dbReference>
<feature type="transmembrane region" description="Helical" evidence="14">
    <location>
        <begin position="124"/>
        <end position="142"/>
    </location>
</feature>
<feature type="binding site" evidence="12">
    <location>
        <position position="79"/>
    </location>
    <ligand>
        <name>L-glutamate</name>
        <dbReference type="ChEBI" id="CHEBI:29985"/>
    </ligand>
</feature>
<accession>A0AAE0SLS4</accession>
<feature type="non-terminal residue" evidence="17">
    <location>
        <position position="1"/>
    </location>
</feature>
<dbReference type="FunFam" id="3.40.190.10:FF:000024">
    <property type="entry name" value="Glutamate receptor, ionotropic, delta 1"/>
    <property type="match status" value="1"/>
</dbReference>
<dbReference type="GO" id="GO:0015276">
    <property type="term" value="F:ligand-gated monoatomic ion channel activity"/>
    <property type="evidence" value="ECO:0007669"/>
    <property type="project" value="InterPro"/>
</dbReference>
<keyword evidence="10" id="KW-1071">Ligand-gated ion channel</keyword>
<dbReference type="GO" id="GO:0005886">
    <property type="term" value="C:plasma membrane"/>
    <property type="evidence" value="ECO:0007669"/>
    <property type="project" value="UniProtKB-SubCell"/>
</dbReference>
<dbReference type="InterPro" id="IPR001320">
    <property type="entry name" value="Iontro_rcpt_C"/>
</dbReference>
<protein>
    <recommendedName>
        <fullName evidence="19">Glutamate receptor</fullName>
    </recommendedName>
</protein>
<dbReference type="AlphaFoldDB" id="A0AAE0SLS4"/>
<dbReference type="Proteomes" id="UP001195483">
    <property type="component" value="Unassembled WGS sequence"/>
</dbReference>
<dbReference type="SMART" id="SM00079">
    <property type="entry name" value="PBPe"/>
    <property type="match status" value="1"/>
</dbReference>
<name>A0AAE0SLS4_9BIVA</name>
<evidence type="ECO:0000256" key="12">
    <source>
        <dbReference type="PIRSR" id="PIRSR601508-1"/>
    </source>
</evidence>
<dbReference type="Pfam" id="PF00060">
    <property type="entry name" value="Lig_chan"/>
    <property type="match status" value="1"/>
</dbReference>
<dbReference type="EMBL" id="JAEAOA010002067">
    <property type="protein sequence ID" value="KAK3594279.1"/>
    <property type="molecule type" value="Genomic_DNA"/>
</dbReference>
<evidence type="ECO:0000313" key="18">
    <source>
        <dbReference type="Proteomes" id="UP001195483"/>
    </source>
</evidence>
<evidence type="ECO:0000256" key="10">
    <source>
        <dbReference type="ARBA" id="ARBA00023286"/>
    </source>
</evidence>
<keyword evidence="7 14" id="KW-0472">Membrane</keyword>